<evidence type="ECO:0000313" key="1">
    <source>
        <dbReference type="EMBL" id="CBI06173.1"/>
    </source>
</evidence>
<accession>E6QG22</accession>
<proteinExistence type="predicted"/>
<sequence length="39" mass="4699">MVVSKIVVQIQQKGFTFIMKIMEYHLLKRKWKNIGIAMF</sequence>
<dbReference type="AlphaFoldDB" id="E6QG22"/>
<organism evidence="1">
    <name type="scientific">mine drainage metagenome</name>
    <dbReference type="NCBI Taxonomy" id="410659"/>
    <lineage>
        <taxon>unclassified sequences</taxon>
        <taxon>metagenomes</taxon>
        <taxon>ecological metagenomes</taxon>
    </lineage>
</organism>
<reference evidence="1" key="1">
    <citation type="submission" date="2009-10" db="EMBL/GenBank/DDBJ databases">
        <title>Diversity of trophic interactions inside an arsenic-rich microbial ecosystem.</title>
        <authorList>
            <person name="Bertin P.N."/>
            <person name="Heinrich-Salmeron A."/>
            <person name="Pelletier E."/>
            <person name="Goulhen-Chollet F."/>
            <person name="Arsene-Ploetze F."/>
            <person name="Gallien S."/>
            <person name="Calteau A."/>
            <person name="Vallenet D."/>
            <person name="Casiot C."/>
            <person name="Chane-Woon-Ming B."/>
            <person name="Giloteaux L."/>
            <person name="Barakat M."/>
            <person name="Bonnefoy V."/>
            <person name="Bruneel O."/>
            <person name="Chandler M."/>
            <person name="Cleiss J."/>
            <person name="Duran R."/>
            <person name="Elbaz-Poulichet F."/>
            <person name="Fonknechten N."/>
            <person name="Lauga B."/>
            <person name="Mornico D."/>
            <person name="Ortet P."/>
            <person name="Schaeffer C."/>
            <person name="Siguier P."/>
            <person name="Alexander Thil Smith A."/>
            <person name="Van Dorsselaer A."/>
            <person name="Weissenbach J."/>
            <person name="Medigue C."/>
            <person name="Le Paslier D."/>
        </authorList>
    </citation>
    <scope>NUCLEOTIDE SEQUENCE</scope>
</reference>
<dbReference type="EMBL" id="CABP01000161">
    <property type="protein sequence ID" value="CBI06173.1"/>
    <property type="molecule type" value="Genomic_DNA"/>
</dbReference>
<gene>
    <name evidence="1" type="ORF">CARN5_0307</name>
</gene>
<comment type="caution">
    <text evidence="1">The sequence shown here is derived from an EMBL/GenBank/DDBJ whole genome shotgun (WGS) entry which is preliminary data.</text>
</comment>
<name>E6QG22_9ZZZZ</name>
<protein>
    <submittedName>
        <fullName evidence="1">Uncharacterized protein</fullName>
    </submittedName>
</protein>